<accession>A0A1E4TVP5</accession>
<evidence type="ECO:0000256" key="4">
    <source>
        <dbReference type="ARBA" id="ARBA00022857"/>
    </source>
</evidence>
<sequence length="408" mass="44855">MSGFSKDRAAPVVNYFTPKQPVPAGTALDPQPNGKKIPKLFESLKIKDLTFHNRIGVSPMCEYSSKDGFPTDYHLIHYGSLALRGPGLIIVEAAAISPEGRITPDDLGIWNDEQALALKRVVDFVHSQGQKIGIQLGHAGRKGSTVPPFFHLKEYAKPEDGGWQTVAPSPISFRDGVLPAPRELKIDEIKEIAEKWGAAAKRSIEISGFDFVEIHAAHGYLLNEFMSETSNKRTDAYGGSFDNRTRLVLDVVAEIKKNIAIAKIPLFIRVSASENLEDVDESGWKIEDTNRLADKLILAGVDVIDVSSGGNSDNQASRTRASVKEDLHVTLARQVKNHVGNRALVAYVRGLKTASVAESLLEENVADIVLVGRNFLKNPGLVWEWADQLDIRVTAAQQYVWGFYPPPL</sequence>
<protein>
    <recommendedName>
        <fullName evidence="6">NADH:flavin oxidoreductase/NADH oxidase N-terminal domain-containing protein</fullName>
    </recommendedName>
</protein>
<dbReference type="OrthoDB" id="72788at2759"/>
<gene>
    <name evidence="7" type="ORF">PACTADRAFT_49193</name>
</gene>
<evidence type="ECO:0000256" key="5">
    <source>
        <dbReference type="ARBA" id="ARBA00023002"/>
    </source>
</evidence>
<dbReference type="AlphaFoldDB" id="A0A1E4TVP5"/>
<evidence type="ECO:0000256" key="2">
    <source>
        <dbReference type="ARBA" id="ARBA00022630"/>
    </source>
</evidence>
<dbReference type="InterPro" id="IPR013785">
    <property type="entry name" value="Aldolase_TIM"/>
</dbReference>
<evidence type="ECO:0000313" key="8">
    <source>
        <dbReference type="Proteomes" id="UP000094236"/>
    </source>
</evidence>
<keyword evidence="5" id="KW-0560">Oxidoreductase</keyword>
<comment type="cofactor">
    <cofactor evidence="1">
        <name>FMN</name>
        <dbReference type="ChEBI" id="CHEBI:58210"/>
    </cofactor>
</comment>
<feature type="domain" description="NADH:flavin oxidoreductase/NADH oxidase N-terminal" evidence="6">
    <location>
        <begin position="39"/>
        <end position="386"/>
    </location>
</feature>
<evidence type="ECO:0000313" key="7">
    <source>
        <dbReference type="EMBL" id="ODV95728.1"/>
    </source>
</evidence>
<dbReference type="PANTHER" id="PTHR43303">
    <property type="entry name" value="NADPH DEHYDROGENASE C23G7.10C-RELATED"/>
    <property type="match status" value="1"/>
</dbReference>
<reference evidence="8" key="1">
    <citation type="submission" date="2016-05" db="EMBL/GenBank/DDBJ databases">
        <title>Comparative genomics of biotechnologically important yeasts.</title>
        <authorList>
            <consortium name="DOE Joint Genome Institute"/>
            <person name="Riley R."/>
            <person name="Haridas S."/>
            <person name="Wolfe K.H."/>
            <person name="Lopes M.R."/>
            <person name="Hittinger C.T."/>
            <person name="Goker M."/>
            <person name="Salamov A."/>
            <person name="Wisecaver J."/>
            <person name="Long T.M."/>
            <person name="Aerts A.L."/>
            <person name="Barry K."/>
            <person name="Choi C."/>
            <person name="Clum A."/>
            <person name="Coughlan A.Y."/>
            <person name="Deshpande S."/>
            <person name="Douglass A.P."/>
            <person name="Hanson S.J."/>
            <person name="Klenk H.-P."/>
            <person name="Labutti K."/>
            <person name="Lapidus A."/>
            <person name="Lindquist E."/>
            <person name="Lipzen A."/>
            <person name="Meier-Kolthoff J.P."/>
            <person name="Ohm R.A."/>
            <person name="Otillar R.P."/>
            <person name="Pangilinan J."/>
            <person name="Peng Y."/>
            <person name="Rokas A."/>
            <person name="Rosa C.A."/>
            <person name="Scheuner C."/>
            <person name="Sibirny A.A."/>
            <person name="Slot J.C."/>
            <person name="Stielow J.B."/>
            <person name="Sun H."/>
            <person name="Kurtzman C.P."/>
            <person name="Blackwell M."/>
            <person name="Grigoriev I.V."/>
            <person name="Jeffries T.W."/>
        </authorList>
    </citation>
    <scope>NUCLEOTIDE SEQUENCE [LARGE SCALE GENOMIC DNA]</scope>
    <source>
        <strain evidence="8">NRRL Y-2460</strain>
    </source>
</reference>
<dbReference type="CDD" id="cd02932">
    <property type="entry name" value="OYE_YqiM_FMN"/>
    <property type="match status" value="1"/>
</dbReference>
<dbReference type="SUPFAM" id="SSF51395">
    <property type="entry name" value="FMN-linked oxidoreductases"/>
    <property type="match status" value="1"/>
</dbReference>
<evidence type="ECO:0000256" key="3">
    <source>
        <dbReference type="ARBA" id="ARBA00022643"/>
    </source>
</evidence>
<keyword evidence="2" id="KW-0285">Flavoprotein</keyword>
<dbReference type="Gene3D" id="3.20.20.70">
    <property type="entry name" value="Aldolase class I"/>
    <property type="match status" value="1"/>
</dbReference>
<keyword evidence="4" id="KW-0521">NADP</keyword>
<dbReference type="EMBL" id="KV454013">
    <property type="protein sequence ID" value="ODV95728.1"/>
    <property type="molecule type" value="Genomic_DNA"/>
</dbReference>
<dbReference type="Pfam" id="PF00724">
    <property type="entry name" value="Oxidored_FMN"/>
    <property type="match status" value="1"/>
</dbReference>
<evidence type="ECO:0000259" key="6">
    <source>
        <dbReference type="Pfam" id="PF00724"/>
    </source>
</evidence>
<dbReference type="InterPro" id="IPR044152">
    <property type="entry name" value="YqjM-like"/>
</dbReference>
<dbReference type="PANTHER" id="PTHR43303:SF4">
    <property type="entry name" value="NADPH DEHYDROGENASE C23G7.10C-RELATED"/>
    <property type="match status" value="1"/>
</dbReference>
<proteinExistence type="predicted"/>
<dbReference type="GO" id="GO:0003959">
    <property type="term" value="F:NADPH dehydrogenase activity"/>
    <property type="evidence" value="ECO:0007669"/>
    <property type="project" value="InterPro"/>
</dbReference>
<organism evidence="7 8">
    <name type="scientific">Pachysolen tannophilus NRRL Y-2460</name>
    <dbReference type="NCBI Taxonomy" id="669874"/>
    <lineage>
        <taxon>Eukaryota</taxon>
        <taxon>Fungi</taxon>
        <taxon>Dikarya</taxon>
        <taxon>Ascomycota</taxon>
        <taxon>Saccharomycotina</taxon>
        <taxon>Pichiomycetes</taxon>
        <taxon>Pachysolenaceae</taxon>
        <taxon>Pachysolen</taxon>
    </lineage>
</organism>
<evidence type="ECO:0000256" key="1">
    <source>
        <dbReference type="ARBA" id="ARBA00001917"/>
    </source>
</evidence>
<keyword evidence="3" id="KW-0288">FMN</keyword>
<dbReference type="GO" id="GO:0010181">
    <property type="term" value="F:FMN binding"/>
    <property type="evidence" value="ECO:0007669"/>
    <property type="project" value="InterPro"/>
</dbReference>
<keyword evidence="8" id="KW-1185">Reference proteome</keyword>
<dbReference type="InterPro" id="IPR001155">
    <property type="entry name" value="OxRdtase_FMN_N"/>
</dbReference>
<dbReference type="GO" id="GO:0050661">
    <property type="term" value="F:NADP binding"/>
    <property type="evidence" value="ECO:0007669"/>
    <property type="project" value="InterPro"/>
</dbReference>
<dbReference type="STRING" id="669874.A0A1E4TVP5"/>
<dbReference type="Proteomes" id="UP000094236">
    <property type="component" value="Unassembled WGS sequence"/>
</dbReference>
<name>A0A1E4TVP5_PACTA</name>